<dbReference type="PANTHER" id="PTHR30472:SF70">
    <property type="entry name" value="MOLYBDATE IMPORT SYSTEM PERMEASE PROTEIN MOLB"/>
    <property type="match status" value="1"/>
</dbReference>
<evidence type="ECO:0000256" key="2">
    <source>
        <dbReference type="ARBA" id="ARBA00007935"/>
    </source>
</evidence>
<dbReference type="EMBL" id="UGYV01000001">
    <property type="protein sequence ID" value="SUI59522.1"/>
    <property type="molecule type" value="Genomic_DNA"/>
</dbReference>
<dbReference type="SUPFAM" id="SSF81345">
    <property type="entry name" value="ABC transporter involved in vitamin B12 uptake, BtuC"/>
    <property type="match status" value="1"/>
</dbReference>
<keyword evidence="4" id="KW-1003">Cell membrane</keyword>
<protein>
    <submittedName>
        <fullName evidence="9">Probable ABC transporter permease protein HI_1471</fullName>
    </submittedName>
</protein>
<proteinExistence type="inferred from homology"/>
<keyword evidence="3" id="KW-0813">Transport</keyword>
<keyword evidence="6 8" id="KW-1133">Transmembrane helix</keyword>
<feature type="transmembrane region" description="Helical" evidence="8">
    <location>
        <begin position="234"/>
        <end position="266"/>
    </location>
</feature>
<comment type="subcellular location">
    <subcellularLocation>
        <location evidence="1">Cell membrane</location>
        <topology evidence="1">Multi-pass membrane protein</topology>
    </subcellularLocation>
</comment>
<evidence type="ECO:0000256" key="1">
    <source>
        <dbReference type="ARBA" id="ARBA00004651"/>
    </source>
</evidence>
<dbReference type="GO" id="GO:0033214">
    <property type="term" value="P:siderophore-iron import into cell"/>
    <property type="evidence" value="ECO:0007669"/>
    <property type="project" value="TreeGrafter"/>
</dbReference>
<evidence type="ECO:0000256" key="4">
    <source>
        <dbReference type="ARBA" id="ARBA00022475"/>
    </source>
</evidence>
<evidence type="ECO:0000313" key="10">
    <source>
        <dbReference type="Proteomes" id="UP000255061"/>
    </source>
</evidence>
<feature type="transmembrane region" description="Helical" evidence="8">
    <location>
        <begin position="195"/>
        <end position="214"/>
    </location>
</feature>
<dbReference type="Proteomes" id="UP000255061">
    <property type="component" value="Unassembled WGS sequence"/>
</dbReference>
<evidence type="ECO:0000256" key="3">
    <source>
        <dbReference type="ARBA" id="ARBA00022448"/>
    </source>
</evidence>
<sequence>MMMSKTIGVVSLLLLMSMFLALTAGKYPLSLGQINELIFSSHLSSDPRLSIVFWQIRLPRMLAAILVGASLSAAGTAYQGMFRNPLVSPDILGVSAGAGLGASAAILLGLPMLFIQAFAFTGGITVVVLVCVIAKFTRRQDPVLSLVLIGIAIGTLCGAGISLIKVFADPYIELPSITFWLLGGLNSITLDDIAIAMPLILIGLLPLFLLRWRMNLLSLPDDEAKAIGVNVTRLRIIFIISATLITACTVSIAGIIGWVGLVVPHICRTLIGANNQQLLPLSMTVGAILLLFTDTIARSVGTVELPLGIITALIGAPFFLILLMRRERL</sequence>
<keyword evidence="7 8" id="KW-0472">Membrane</keyword>
<dbReference type="GO" id="GO:0022857">
    <property type="term" value="F:transmembrane transporter activity"/>
    <property type="evidence" value="ECO:0007669"/>
    <property type="project" value="InterPro"/>
</dbReference>
<keyword evidence="5 8" id="KW-0812">Transmembrane</keyword>
<dbReference type="RefSeq" id="WP_258866413.1">
    <property type="nucleotide sequence ID" value="NZ_BPFE01000009.1"/>
</dbReference>
<feature type="transmembrane region" description="Helical" evidence="8">
    <location>
        <begin position="303"/>
        <end position="323"/>
    </location>
</feature>
<name>A0A379ZCZ8_9GAMM</name>
<feature type="transmembrane region" description="Helical" evidence="8">
    <location>
        <begin position="90"/>
        <end position="108"/>
    </location>
</feature>
<evidence type="ECO:0000256" key="6">
    <source>
        <dbReference type="ARBA" id="ARBA00022989"/>
    </source>
</evidence>
<dbReference type="InterPro" id="IPR000522">
    <property type="entry name" value="ABC_transptr_permease_BtuC"/>
</dbReference>
<gene>
    <name evidence="9" type="ORF">NCTC10736_00133</name>
</gene>
<reference evidence="9 10" key="1">
    <citation type="submission" date="2018-06" db="EMBL/GenBank/DDBJ databases">
        <authorList>
            <consortium name="Pathogen Informatics"/>
            <person name="Doyle S."/>
        </authorList>
    </citation>
    <scope>NUCLEOTIDE SEQUENCE [LARGE SCALE GENOMIC DNA]</scope>
    <source>
        <strain evidence="9 10">NCTC10736</strain>
    </source>
</reference>
<dbReference type="FunFam" id="1.10.3470.10:FF:000001">
    <property type="entry name" value="Vitamin B12 ABC transporter permease BtuC"/>
    <property type="match status" value="1"/>
</dbReference>
<evidence type="ECO:0000256" key="5">
    <source>
        <dbReference type="ARBA" id="ARBA00022692"/>
    </source>
</evidence>
<evidence type="ECO:0000313" key="9">
    <source>
        <dbReference type="EMBL" id="SUI59522.1"/>
    </source>
</evidence>
<feature type="transmembrane region" description="Helical" evidence="8">
    <location>
        <begin position="143"/>
        <end position="164"/>
    </location>
</feature>
<dbReference type="PANTHER" id="PTHR30472">
    <property type="entry name" value="FERRIC ENTEROBACTIN TRANSPORT SYSTEM PERMEASE PROTEIN"/>
    <property type="match status" value="1"/>
</dbReference>
<comment type="similarity">
    <text evidence="2">Belongs to the binding-protein-dependent transport system permease family. FecCD subfamily.</text>
</comment>
<dbReference type="Pfam" id="PF01032">
    <property type="entry name" value="FecCD"/>
    <property type="match status" value="1"/>
</dbReference>
<evidence type="ECO:0000256" key="8">
    <source>
        <dbReference type="SAM" id="Phobius"/>
    </source>
</evidence>
<dbReference type="Gene3D" id="1.10.3470.10">
    <property type="entry name" value="ABC transporter involved in vitamin B12 uptake, BtuC"/>
    <property type="match status" value="1"/>
</dbReference>
<accession>A0A379ZCZ8</accession>
<dbReference type="CDD" id="cd06550">
    <property type="entry name" value="TM_ABC_iron-siderophores_like"/>
    <property type="match status" value="1"/>
</dbReference>
<organism evidence="9 10">
    <name type="scientific">Shewanella morhuae</name>
    <dbReference type="NCBI Taxonomy" id="365591"/>
    <lineage>
        <taxon>Bacteria</taxon>
        <taxon>Pseudomonadati</taxon>
        <taxon>Pseudomonadota</taxon>
        <taxon>Gammaproteobacteria</taxon>
        <taxon>Alteromonadales</taxon>
        <taxon>Shewanellaceae</taxon>
        <taxon>Shewanella</taxon>
    </lineage>
</organism>
<evidence type="ECO:0000256" key="7">
    <source>
        <dbReference type="ARBA" id="ARBA00023136"/>
    </source>
</evidence>
<feature type="transmembrane region" description="Helical" evidence="8">
    <location>
        <begin position="114"/>
        <end position="136"/>
    </location>
</feature>
<dbReference type="InterPro" id="IPR037294">
    <property type="entry name" value="ABC_BtuC-like"/>
</dbReference>
<feature type="transmembrane region" description="Helical" evidence="8">
    <location>
        <begin position="58"/>
        <end position="78"/>
    </location>
</feature>
<dbReference type="GO" id="GO:0005886">
    <property type="term" value="C:plasma membrane"/>
    <property type="evidence" value="ECO:0007669"/>
    <property type="project" value="UniProtKB-SubCell"/>
</dbReference>
<dbReference type="AlphaFoldDB" id="A0A379ZCZ8"/>